<dbReference type="PANTHER" id="PTHR48065:SF75">
    <property type="entry name" value="LEUCINE-RICH REPEAT-CONTAINING N-TERMINAL PLANT-TYPE DOMAIN-CONTAINING PROTEIN"/>
    <property type="match status" value="1"/>
</dbReference>
<feature type="signal peptide" evidence="1">
    <location>
        <begin position="1"/>
        <end position="20"/>
    </location>
</feature>
<keyword evidence="1" id="KW-0732">Signal</keyword>
<dbReference type="Gene3D" id="3.80.10.10">
    <property type="entry name" value="Ribonuclease Inhibitor"/>
    <property type="match status" value="1"/>
</dbReference>
<evidence type="ECO:0000256" key="1">
    <source>
        <dbReference type="SAM" id="SignalP"/>
    </source>
</evidence>
<dbReference type="InterPro" id="IPR032675">
    <property type="entry name" value="LRR_dom_sf"/>
</dbReference>
<reference evidence="2" key="2">
    <citation type="submission" date="2020-07" db="EMBL/GenBank/DDBJ databases">
        <authorList>
            <person name="Vera ALvarez R."/>
            <person name="Arias-Moreno D.M."/>
            <person name="Jimenez-Jacinto V."/>
            <person name="Jimenez-Bremont J.F."/>
            <person name="Swaminathan K."/>
            <person name="Moose S.P."/>
            <person name="Guerrero-Gonzalez M.L."/>
            <person name="Marino-Ramirez L."/>
            <person name="Landsman D."/>
            <person name="Rodriguez-Kessler M."/>
            <person name="Delgado-Sanchez P."/>
        </authorList>
    </citation>
    <scope>NUCLEOTIDE SEQUENCE</scope>
    <source>
        <tissue evidence="2">Cladode</tissue>
    </source>
</reference>
<accession>A0A7C9ANL8</accession>
<organism evidence="2">
    <name type="scientific">Opuntia streptacantha</name>
    <name type="common">Prickly pear cactus</name>
    <name type="synonym">Opuntia cardona</name>
    <dbReference type="NCBI Taxonomy" id="393608"/>
    <lineage>
        <taxon>Eukaryota</taxon>
        <taxon>Viridiplantae</taxon>
        <taxon>Streptophyta</taxon>
        <taxon>Embryophyta</taxon>
        <taxon>Tracheophyta</taxon>
        <taxon>Spermatophyta</taxon>
        <taxon>Magnoliopsida</taxon>
        <taxon>eudicotyledons</taxon>
        <taxon>Gunneridae</taxon>
        <taxon>Pentapetalae</taxon>
        <taxon>Caryophyllales</taxon>
        <taxon>Cactineae</taxon>
        <taxon>Cactaceae</taxon>
        <taxon>Opuntioideae</taxon>
        <taxon>Opuntia</taxon>
    </lineage>
</organism>
<proteinExistence type="predicted"/>
<feature type="chain" id="PRO_5028324439" evidence="1">
    <location>
        <begin position="21"/>
        <end position="130"/>
    </location>
</feature>
<dbReference type="EMBL" id="GISG01246252">
    <property type="protein sequence ID" value="MBA4670135.1"/>
    <property type="molecule type" value="Transcribed_RNA"/>
</dbReference>
<sequence length="130" mass="15057">MSWDWRIYVLWMLLVGLIQAFKVESCIEEERLALLDLNSYFRSHGLSNPGRSWLGEREKDEYNCCAWERVHCNSTTQHVIELDLSALVESNQSPWVFNVTMLQPFGQLMSLDLSLNNIGGLVEKDSTLYI</sequence>
<protein>
    <submittedName>
        <fullName evidence="2">Uncharacterized protein</fullName>
    </submittedName>
</protein>
<dbReference type="PANTHER" id="PTHR48065">
    <property type="entry name" value="OS10G0469600 PROTEIN"/>
    <property type="match status" value="1"/>
</dbReference>
<dbReference type="AlphaFoldDB" id="A0A7C9ANL8"/>
<name>A0A7C9ANL8_OPUST</name>
<evidence type="ECO:0000313" key="2">
    <source>
        <dbReference type="EMBL" id="MBA4670135.1"/>
    </source>
</evidence>
<reference evidence="2" key="1">
    <citation type="journal article" date="2013" name="J. Plant Res.">
        <title>Effect of fungi and light on seed germination of three Opuntia species from semiarid lands of central Mexico.</title>
        <authorList>
            <person name="Delgado-Sanchez P."/>
            <person name="Jimenez-Bremont J.F."/>
            <person name="Guerrero-Gonzalez Mde L."/>
            <person name="Flores J."/>
        </authorList>
    </citation>
    <scope>NUCLEOTIDE SEQUENCE</scope>
    <source>
        <tissue evidence="2">Cladode</tissue>
    </source>
</reference>